<evidence type="ECO:0008006" key="3">
    <source>
        <dbReference type="Google" id="ProtNLM"/>
    </source>
</evidence>
<dbReference type="EMBL" id="AWSA01000089">
    <property type="protein sequence ID" value="EWS99607.1"/>
    <property type="molecule type" value="Genomic_DNA"/>
</dbReference>
<comment type="caution">
    <text evidence="1">The sequence shown here is derived from an EMBL/GenBank/DDBJ whole genome shotgun (WGS) entry which is preliminary data.</text>
</comment>
<dbReference type="eggNOG" id="COG0265">
    <property type="taxonomic scope" value="Bacteria"/>
</dbReference>
<protein>
    <recommendedName>
        <fullName evidence="3">Serine protease</fullName>
    </recommendedName>
</protein>
<name>W9G4A1_9MICO</name>
<evidence type="ECO:0000313" key="2">
    <source>
        <dbReference type="Proteomes" id="UP000019489"/>
    </source>
</evidence>
<dbReference type="SUPFAM" id="SSF50494">
    <property type="entry name" value="Trypsin-like serine proteases"/>
    <property type="match status" value="1"/>
</dbReference>
<reference evidence="1 2" key="1">
    <citation type="submission" date="2013-08" db="EMBL/GenBank/DDBJ databases">
        <title>Intrasporangium oryzae NRRL B-24470.</title>
        <authorList>
            <person name="Liu H."/>
            <person name="Wang G."/>
        </authorList>
    </citation>
    <scope>NUCLEOTIDE SEQUENCE [LARGE SCALE GENOMIC DNA]</scope>
    <source>
        <strain evidence="1 2">NRRL B-24470</strain>
    </source>
</reference>
<keyword evidence="2" id="KW-1185">Reference proteome</keyword>
<dbReference type="STRING" id="1386089.N865_01135"/>
<sequence>MARVQHAKDVAAERLLSIPGVHTVGIGYKRRGGEVTADLAVIVFVDTKLPRADVPPDRMVPLEIRFFMDSSDREESVPTDVVEQARPVEYTHIPAGTLAGRARPVAGGRSIARAASGGGTLGGWVWDGLNDEVVLLTNNHVLGGAAGTDVFQPWGSTAATDHIADVVRTGTLDATIAAPVNAADVLEEIEGVGPAVFEITTATVGMPVEKSGAKTDHTTGWVEYVGLTGHYGSTNDFQVAPDPGMPNGRFAYYGDSGSLIVERTNPSGGSWKRVVGLLWGGNPELGNAKAHQVQDVFADLNLDTLCAGAFEEFLDNLFAPNFPEEPLKVTPIQLPEPVTMPLTTGPRVSLSGALLALQQAAGRPFARSRPLHRGMARDVEARLRLSRMGSDLVTAIHENRVGLARLVLDRQTRRALASAAAPFVEGVWTADELLGRQVTEEDLARFHRVARIAEDHRPELQPLLERVNRILGELPGRSFDDVLR</sequence>
<dbReference type="Proteomes" id="UP000019489">
    <property type="component" value="Unassembled WGS sequence"/>
</dbReference>
<proteinExistence type="predicted"/>
<dbReference type="AlphaFoldDB" id="W9G4A1"/>
<accession>W9G4A1</accession>
<evidence type="ECO:0000313" key="1">
    <source>
        <dbReference type="EMBL" id="EWS99607.1"/>
    </source>
</evidence>
<gene>
    <name evidence="1" type="ORF">N865_01135</name>
</gene>
<dbReference type="PATRIC" id="fig|1386089.3.peg.4185"/>
<organism evidence="1 2">
    <name type="scientific">Intrasporangium oryzae NRRL B-24470</name>
    <dbReference type="NCBI Taxonomy" id="1386089"/>
    <lineage>
        <taxon>Bacteria</taxon>
        <taxon>Bacillati</taxon>
        <taxon>Actinomycetota</taxon>
        <taxon>Actinomycetes</taxon>
        <taxon>Micrococcales</taxon>
        <taxon>Intrasporangiaceae</taxon>
        <taxon>Intrasporangium</taxon>
    </lineage>
</organism>
<dbReference type="InterPro" id="IPR009003">
    <property type="entry name" value="Peptidase_S1_PA"/>
</dbReference>